<evidence type="ECO:0000313" key="1">
    <source>
        <dbReference type="EMBL" id="KAA6308152.1"/>
    </source>
</evidence>
<accession>A0A5J4PFV9</accession>
<organism evidence="1">
    <name type="scientific">termite gut metagenome</name>
    <dbReference type="NCBI Taxonomy" id="433724"/>
    <lineage>
        <taxon>unclassified sequences</taxon>
        <taxon>metagenomes</taxon>
        <taxon>organismal metagenomes</taxon>
    </lineage>
</organism>
<comment type="caution">
    <text evidence="1">The sequence shown here is derived from an EMBL/GenBank/DDBJ whole genome shotgun (WGS) entry which is preliminary data.</text>
</comment>
<protein>
    <submittedName>
        <fullName evidence="1">Uncharacterized protein</fullName>
    </submittedName>
</protein>
<dbReference type="AlphaFoldDB" id="A0A5J4PFV9"/>
<sequence length="73" mass="8681">MSVFRKERLIRKFIKDNIITEEIKFIIYNENTSENLNVGFNKKHDLQKELLIDMSNYLLGIEGFVSIKKIAYL</sequence>
<gene>
    <name evidence="1" type="ORF">EZS27_040169</name>
</gene>
<reference evidence="1" key="1">
    <citation type="submission" date="2019-03" db="EMBL/GenBank/DDBJ databases">
        <title>Single cell metagenomics reveals metabolic interactions within the superorganism composed of flagellate Streblomastix strix and complex community of Bacteroidetes bacteria on its surface.</title>
        <authorList>
            <person name="Treitli S.C."/>
            <person name="Kolisko M."/>
            <person name="Husnik F."/>
            <person name="Keeling P."/>
            <person name="Hampl V."/>
        </authorList>
    </citation>
    <scope>NUCLEOTIDE SEQUENCE</scope>
    <source>
        <strain evidence="1">STM</strain>
    </source>
</reference>
<dbReference type="EMBL" id="SNRY01008671">
    <property type="protein sequence ID" value="KAA6308152.1"/>
    <property type="molecule type" value="Genomic_DNA"/>
</dbReference>
<name>A0A5J4PFV9_9ZZZZ</name>
<proteinExistence type="predicted"/>